<dbReference type="CDD" id="cd16914">
    <property type="entry name" value="EcfT"/>
    <property type="match status" value="1"/>
</dbReference>
<dbReference type="PANTHER" id="PTHR34857">
    <property type="entry name" value="SLL0384 PROTEIN"/>
    <property type="match status" value="1"/>
</dbReference>
<evidence type="ECO:0000256" key="3">
    <source>
        <dbReference type="ARBA" id="ARBA00022692"/>
    </source>
</evidence>
<gene>
    <name evidence="7" type="ORF">SAMN06264365_12151</name>
</gene>
<comment type="subcellular location">
    <subcellularLocation>
        <location evidence="1">Cell membrane</location>
        <topology evidence="1">Multi-pass membrane protein</topology>
    </subcellularLocation>
</comment>
<feature type="transmembrane region" description="Helical" evidence="6">
    <location>
        <begin position="72"/>
        <end position="89"/>
    </location>
</feature>
<evidence type="ECO:0000256" key="6">
    <source>
        <dbReference type="SAM" id="Phobius"/>
    </source>
</evidence>
<feature type="transmembrane region" description="Helical" evidence="6">
    <location>
        <begin position="44"/>
        <end position="65"/>
    </location>
</feature>
<dbReference type="RefSeq" id="WP_089297745.1">
    <property type="nucleotide sequence ID" value="NZ_BOMU01000098.1"/>
</dbReference>
<keyword evidence="4 6" id="KW-1133">Transmembrane helix</keyword>
<dbReference type="PANTHER" id="PTHR34857:SF2">
    <property type="entry name" value="SLL0384 PROTEIN"/>
    <property type="match status" value="1"/>
</dbReference>
<keyword evidence="3 6" id="KW-0812">Transmembrane</keyword>
<keyword evidence="2" id="KW-1003">Cell membrane</keyword>
<feature type="transmembrane region" description="Helical" evidence="6">
    <location>
        <begin position="109"/>
        <end position="130"/>
    </location>
</feature>
<organism evidence="7 8">
    <name type="scientific">Actinoplanes regularis</name>
    <dbReference type="NCBI Taxonomy" id="52697"/>
    <lineage>
        <taxon>Bacteria</taxon>
        <taxon>Bacillati</taxon>
        <taxon>Actinomycetota</taxon>
        <taxon>Actinomycetes</taxon>
        <taxon>Micromonosporales</taxon>
        <taxon>Micromonosporaceae</taxon>
        <taxon>Actinoplanes</taxon>
    </lineage>
</organism>
<keyword evidence="5 6" id="KW-0472">Membrane</keyword>
<dbReference type="GO" id="GO:0006824">
    <property type="term" value="P:cobalt ion transport"/>
    <property type="evidence" value="ECO:0007669"/>
    <property type="project" value="InterPro"/>
</dbReference>
<evidence type="ECO:0000256" key="1">
    <source>
        <dbReference type="ARBA" id="ARBA00004651"/>
    </source>
</evidence>
<evidence type="ECO:0000256" key="5">
    <source>
        <dbReference type="ARBA" id="ARBA00023136"/>
    </source>
</evidence>
<protein>
    <submittedName>
        <fullName evidence="7">Cobalt/nickel transport system permease protein</fullName>
    </submittedName>
</protein>
<dbReference type="NCBIfam" id="TIGR02454">
    <property type="entry name" value="ECF_T_CbiQ"/>
    <property type="match status" value="1"/>
</dbReference>
<keyword evidence="8" id="KW-1185">Reference proteome</keyword>
<dbReference type="InterPro" id="IPR051611">
    <property type="entry name" value="ECF_transporter_component"/>
</dbReference>
<evidence type="ECO:0000313" key="7">
    <source>
        <dbReference type="EMBL" id="SNS68975.1"/>
    </source>
</evidence>
<dbReference type="GO" id="GO:0043190">
    <property type="term" value="C:ATP-binding cassette (ABC) transporter complex"/>
    <property type="evidence" value="ECO:0007669"/>
    <property type="project" value="InterPro"/>
</dbReference>
<dbReference type="AlphaFoldDB" id="A0A239GJB4"/>
<dbReference type="InterPro" id="IPR012809">
    <property type="entry name" value="ECF_CbiQ"/>
</dbReference>
<feature type="transmembrane region" description="Helical" evidence="6">
    <location>
        <begin position="233"/>
        <end position="253"/>
    </location>
</feature>
<evidence type="ECO:0000313" key="8">
    <source>
        <dbReference type="Proteomes" id="UP000198415"/>
    </source>
</evidence>
<evidence type="ECO:0000256" key="4">
    <source>
        <dbReference type="ARBA" id="ARBA00022989"/>
    </source>
</evidence>
<dbReference type="Pfam" id="PF02361">
    <property type="entry name" value="CbiQ"/>
    <property type="match status" value="1"/>
</dbReference>
<name>A0A239GJB4_9ACTN</name>
<dbReference type="OrthoDB" id="4533at2"/>
<dbReference type="EMBL" id="FZNR01000021">
    <property type="protein sequence ID" value="SNS68975.1"/>
    <property type="molecule type" value="Genomic_DNA"/>
</dbReference>
<feature type="transmembrane region" description="Helical" evidence="6">
    <location>
        <begin position="20"/>
        <end position="38"/>
    </location>
</feature>
<sequence>MGAGHAHPLHLDRLSPVHRLAAEVKIVAVLLFTIVVVLTPPTEFAAFGGYALLLVPVGIAARVPLLWLLKRATIELPFVLLAVALPFLGHGTRIEWLGLSLSVDGLHGAWNIFAKGTLGVLASLLLAATTTMRDLILGLDRLRVPTVFTQIATFMLRYIDVLAGDARRMRIARLSRGYDPRFLWQVKAFAVGVGSLFLRSYERGERVYLAMVSRGYTGRLPRSAEGRAPARQWAVSAMLPVASAGIAVAAAVLA</sequence>
<dbReference type="Proteomes" id="UP000198415">
    <property type="component" value="Unassembled WGS sequence"/>
</dbReference>
<dbReference type="InterPro" id="IPR003339">
    <property type="entry name" value="ABC/ECF_trnsptr_transmembrane"/>
</dbReference>
<reference evidence="7 8" key="1">
    <citation type="submission" date="2017-06" db="EMBL/GenBank/DDBJ databases">
        <authorList>
            <person name="Kim H.J."/>
            <person name="Triplett B.A."/>
        </authorList>
    </citation>
    <scope>NUCLEOTIDE SEQUENCE [LARGE SCALE GENOMIC DNA]</scope>
    <source>
        <strain evidence="7 8">DSM 43151</strain>
    </source>
</reference>
<proteinExistence type="predicted"/>
<evidence type="ECO:0000256" key="2">
    <source>
        <dbReference type="ARBA" id="ARBA00022475"/>
    </source>
</evidence>
<accession>A0A239GJB4</accession>